<dbReference type="PANTHER" id="PTHR23153:SF38">
    <property type="entry name" value="UBX DOMAIN-CONTAINING PROTEIN 6"/>
    <property type="match status" value="1"/>
</dbReference>
<dbReference type="SUPFAM" id="SSF143503">
    <property type="entry name" value="PUG domain-like"/>
    <property type="match status" value="1"/>
</dbReference>
<dbReference type="Pfam" id="PF09409">
    <property type="entry name" value="PUB"/>
    <property type="match status" value="1"/>
</dbReference>
<organism evidence="3 4">
    <name type="scientific">Thecamonas trahens ATCC 50062</name>
    <dbReference type="NCBI Taxonomy" id="461836"/>
    <lineage>
        <taxon>Eukaryota</taxon>
        <taxon>Apusozoa</taxon>
        <taxon>Apusomonadida</taxon>
        <taxon>Apusomonadidae</taxon>
        <taxon>Thecamonas</taxon>
    </lineage>
</organism>
<dbReference type="Proteomes" id="UP000054408">
    <property type="component" value="Unassembled WGS sequence"/>
</dbReference>
<dbReference type="RefSeq" id="XP_013761359.1">
    <property type="nucleotide sequence ID" value="XM_013905905.1"/>
</dbReference>
<protein>
    <recommendedName>
        <fullName evidence="2">PUB domain-containing protein</fullName>
    </recommendedName>
</protein>
<dbReference type="PANTHER" id="PTHR23153">
    <property type="entry name" value="UBX-RELATED"/>
    <property type="match status" value="1"/>
</dbReference>
<accession>A0A0L0DU77</accession>
<dbReference type="Gene3D" id="1.20.58.2190">
    <property type="match status" value="1"/>
</dbReference>
<evidence type="ECO:0000256" key="1">
    <source>
        <dbReference type="SAM" id="MobiDB-lite"/>
    </source>
</evidence>
<evidence type="ECO:0000313" key="3">
    <source>
        <dbReference type="EMBL" id="KNC55586.1"/>
    </source>
</evidence>
<sequence length="266" mass="27370">MAIALAALEADPGAKLHAKVKALTMLNKMARNVIAHPLEPKYRSVRKANKTVATKILAVPHAATVAEALGFVDSGGDELALTPSEAGWLVLVDAQKYLERTLARLAAEPGASPPAAAAASSASSTSTTTSAAATPFGMPAAGTAAAPTAYGDGMVGGGGMGGGMGGGSDFTAMTQAMQHDPAMMQQMQAMMADPAVLAQARAAMEANPAMQAQAAALMANPNAMAELMRMLGQNPPGGRREFKHAQRAMLLRGSCGSCRQWRRRRQ</sequence>
<name>A0A0L0DU77_THETB</name>
<reference evidence="3 4" key="1">
    <citation type="submission" date="2010-05" db="EMBL/GenBank/DDBJ databases">
        <title>The Genome Sequence of Thecamonas trahens ATCC 50062.</title>
        <authorList>
            <consortium name="The Broad Institute Genome Sequencing Platform"/>
            <person name="Russ C."/>
            <person name="Cuomo C."/>
            <person name="Shea T."/>
            <person name="Young S.K."/>
            <person name="Zeng Q."/>
            <person name="Koehrsen M."/>
            <person name="Haas B."/>
            <person name="Borodovsky M."/>
            <person name="Guigo R."/>
            <person name="Alvarado L."/>
            <person name="Berlin A."/>
            <person name="Bochicchio J."/>
            <person name="Borenstein D."/>
            <person name="Chapman S."/>
            <person name="Chen Z."/>
            <person name="Freedman E."/>
            <person name="Gellesch M."/>
            <person name="Goldberg J."/>
            <person name="Griggs A."/>
            <person name="Gujja S."/>
            <person name="Heilman E."/>
            <person name="Heiman D."/>
            <person name="Hepburn T."/>
            <person name="Howarth C."/>
            <person name="Jen D."/>
            <person name="Larson L."/>
            <person name="Mehta T."/>
            <person name="Park D."/>
            <person name="Pearson M."/>
            <person name="Roberts A."/>
            <person name="Saif S."/>
            <person name="Shenoy N."/>
            <person name="Sisk P."/>
            <person name="Stolte C."/>
            <person name="Sykes S."/>
            <person name="Thomson T."/>
            <person name="Walk T."/>
            <person name="White J."/>
            <person name="Yandava C."/>
            <person name="Burger G."/>
            <person name="Gray M.W."/>
            <person name="Holland P.W.H."/>
            <person name="King N."/>
            <person name="Lang F.B.F."/>
            <person name="Roger A.J."/>
            <person name="Ruiz-Trillo I."/>
            <person name="Lander E."/>
            <person name="Nusbaum C."/>
        </authorList>
    </citation>
    <scope>NUCLEOTIDE SEQUENCE [LARGE SCALE GENOMIC DNA]</scope>
    <source>
        <strain evidence="3 4">ATCC 50062</strain>
    </source>
</reference>
<dbReference type="OrthoDB" id="49605at2759"/>
<dbReference type="EMBL" id="GL349439">
    <property type="protein sequence ID" value="KNC55586.1"/>
    <property type="molecule type" value="Genomic_DNA"/>
</dbReference>
<dbReference type="SMART" id="SM00580">
    <property type="entry name" value="PUG"/>
    <property type="match status" value="1"/>
</dbReference>
<dbReference type="InterPro" id="IPR018997">
    <property type="entry name" value="PUB_domain"/>
</dbReference>
<dbReference type="AlphaFoldDB" id="A0A0L0DU77"/>
<evidence type="ECO:0000259" key="2">
    <source>
        <dbReference type="Pfam" id="PF09409"/>
    </source>
</evidence>
<dbReference type="GO" id="GO:0005737">
    <property type="term" value="C:cytoplasm"/>
    <property type="evidence" value="ECO:0007669"/>
    <property type="project" value="TreeGrafter"/>
</dbReference>
<feature type="compositionally biased region" description="Low complexity" evidence="1">
    <location>
        <begin position="113"/>
        <end position="137"/>
    </location>
</feature>
<dbReference type="InterPro" id="IPR036339">
    <property type="entry name" value="PUB-like_dom_sf"/>
</dbReference>
<feature type="domain" description="PUB" evidence="2">
    <location>
        <begin position="20"/>
        <end position="86"/>
    </location>
</feature>
<dbReference type="eggNOG" id="ENOG502S09Q">
    <property type="taxonomic scope" value="Eukaryota"/>
</dbReference>
<dbReference type="GeneID" id="25561576"/>
<proteinExistence type="predicted"/>
<dbReference type="STRING" id="461836.A0A0L0DU77"/>
<feature type="region of interest" description="Disordered" evidence="1">
    <location>
        <begin position="109"/>
        <end position="137"/>
    </location>
</feature>
<keyword evidence="4" id="KW-1185">Reference proteome</keyword>
<dbReference type="CDD" id="cd09212">
    <property type="entry name" value="PUB"/>
    <property type="match status" value="1"/>
</dbReference>
<gene>
    <name evidence="3" type="ORF">AMSG_01853</name>
</gene>
<evidence type="ECO:0000313" key="4">
    <source>
        <dbReference type="Proteomes" id="UP000054408"/>
    </source>
</evidence>